<dbReference type="WBParaSite" id="Minc3s00395g11567">
    <property type="protein sequence ID" value="Minc3s00395g11567"/>
    <property type="gene ID" value="Minc3s00395g11567"/>
</dbReference>
<dbReference type="AlphaFoldDB" id="A0A914LBC8"/>
<dbReference type="InterPro" id="IPR002498">
    <property type="entry name" value="PInositol-4-P-4/5-kinase_core"/>
</dbReference>
<dbReference type="Gene3D" id="3.30.810.10">
    <property type="entry name" value="2-Layer Sandwich"/>
    <property type="match status" value="1"/>
</dbReference>
<dbReference type="PANTHER" id="PTHR23086">
    <property type="entry name" value="PHOSPHATIDYLINOSITOL-4-PHOSPHATE 5-KINASE"/>
    <property type="match status" value="1"/>
</dbReference>
<dbReference type="SUPFAM" id="SSF56104">
    <property type="entry name" value="SAICAR synthase-like"/>
    <property type="match status" value="1"/>
</dbReference>
<proteinExistence type="predicted"/>
<reference evidence="4" key="1">
    <citation type="submission" date="2022-11" db="UniProtKB">
        <authorList>
            <consortium name="WormBaseParasite"/>
        </authorList>
    </citation>
    <scope>IDENTIFICATION</scope>
</reference>
<dbReference type="InterPro" id="IPR027484">
    <property type="entry name" value="PInositol-4-P-5-kinase_N"/>
</dbReference>
<keyword evidence="1" id="KW-0547">Nucleotide-binding</keyword>
<dbReference type="GO" id="GO:0005886">
    <property type="term" value="C:plasma membrane"/>
    <property type="evidence" value="ECO:0007669"/>
    <property type="project" value="TreeGrafter"/>
</dbReference>
<keyword evidence="1" id="KW-0418">Kinase</keyword>
<dbReference type="PROSITE" id="PS51455">
    <property type="entry name" value="PIPK"/>
    <property type="match status" value="1"/>
</dbReference>
<dbReference type="GO" id="GO:0016308">
    <property type="term" value="F:1-phosphatidylinositol-4-phosphate 5-kinase activity"/>
    <property type="evidence" value="ECO:0007669"/>
    <property type="project" value="TreeGrafter"/>
</dbReference>
<evidence type="ECO:0000313" key="3">
    <source>
        <dbReference type="Proteomes" id="UP000887563"/>
    </source>
</evidence>
<dbReference type="InterPro" id="IPR027483">
    <property type="entry name" value="PInositol-4-P-4/5-kinase_C_sf"/>
</dbReference>
<protein>
    <submittedName>
        <fullName evidence="4">PIPK domain-containing protein</fullName>
    </submittedName>
</protein>
<dbReference type="InterPro" id="IPR023610">
    <property type="entry name" value="PInositol-4/5-P-5/4-kinase"/>
</dbReference>
<keyword evidence="1" id="KW-0067">ATP-binding</keyword>
<evidence type="ECO:0000313" key="4">
    <source>
        <dbReference type="WBParaSite" id="Minc3s00395g11567"/>
    </source>
</evidence>
<dbReference type="SMART" id="SM00330">
    <property type="entry name" value="PIPKc"/>
    <property type="match status" value="1"/>
</dbReference>
<dbReference type="PANTHER" id="PTHR23086:SF101">
    <property type="entry name" value="LP03320P-RELATED"/>
    <property type="match status" value="1"/>
</dbReference>
<dbReference type="GO" id="GO:0005524">
    <property type="term" value="F:ATP binding"/>
    <property type="evidence" value="ECO:0007669"/>
    <property type="project" value="UniProtKB-UniRule"/>
</dbReference>
<sequence length="481" mass="55231">MTPSHQYGDFRFKSYAPIAFRYFRELFNIKPADFLKSLCTLPLRELSNPGASGSIFYVSTDDKFIIKTVQHKEAEFLRKLLPGYYMNLHQNPRTLLPKFFGLFCYQSLGKNIRLLVMNNLLPQSVEMHHKFDLKGSTYKRHASKSEREKRSPTLKDLDFNAEFTDGIMLDAHIYDILVDVIKRDCFVLESFKIMDYSMLMGVHNIDAQQHASNHNRLPAAWDAEEAAIAETWRSLQLDYSTTRGPQDDGGVPAKNAKGERLLLYLGIIDILQNYRLFKKLEHTFKSVLHDGETISVTNPGFYANRFTSYISTIVFRRVQDSTGQTSRHPASNKFRSLVHSYIAMKSTPVRIHTTPQQQQQLPNRRVVSTSEYIDNIDLNNQQQQLNINITPSSNAVKERFPSFIEQRDIKNRRSYTMIKTSHLGVGASGIGNEFEKQRRKVDRLFAASNKQREGSISINTVLGDEDGSIKSIRQQLQSTQV</sequence>
<dbReference type="Pfam" id="PF01504">
    <property type="entry name" value="PIP5K"/>
    <property type="match status" value="1"/>
</dbReference>
<dbReference type="GO" id="GO:0046854">
    <property type="term" value="P:phosphatidylinositol phosphate biosynthetic process"/>
    <property type="evidence" value="ECO:0007669"/>
    <property type="project" value="TreeGrafter"/>
</dbReference>
<dbReference type="Gene3D" id="3.30.800.10">
    <property type="entry name" value="Phosphatidylinositol Phosphate Kinase II Beta"/>
    <property type="match status" value="1"/>
</dbReference>
<name>A0A914LBC8_MELIC</name>
<keyword evidence="3" id="KW-1185">Reference proteome</keyword>
<dbReference type="Proteomes" id="UP000887563">
    <property type="component" value="Unplaced"/>
</dbReference>
<accession>A0A914LBC8</accession>
<feature type="domain" description="PIPK" evidence="2">
    <location>
        <begin position="1"/>
        <end position="314"/>
    </location>
</feature>
<keyword evidence="1" id="KW-0808">Transferase</keyword>
<organism evidence="3 4">
    <name type="scientific">Meloidogyne incognita</name>
    <name type="common">Southern root-knot nematode worm</name>
    <name type="synonym">Oxyuris incognita</name>
    <dbReference type="NCBI Taxonomy" id="6306"/>
    <lineage>
        <taxon>Eukaryota</taxon>
        <taxon>Metazoa</taxon>
        <taxon>Ecdysozoa</taxon>
        <taxon>Nematoda</taxon>
        <taxon>Chromadorea</taxon>
        <taxon>Rhabditida</taxon>
        <taxon>Tylenchina</taxon>
        <taxon>Tylenchomorpha</taxon>
        <taxon>Tylenchoidea</taxon>
        <taxon>Meloidogynidae</taxon>
        <taxon>Meloidogyninae</taxon>
        <taxon>Meloidogyne</taxon>
        <taxon>Meloidogyne incognita group</taxon>
    </lineage>
</organism>
<evidence type="ECO:0000256" key="1">
    <source>
        <dbReference type="PROSITE-ProRule" id="PRU00781"/>
    </source>
</evidence>
<evidence type="ECO:0000259" key="2">
    <source>
        <dbReference type="PROSITE" id="PS51455"/>
    </source>
</evidence>
<dbReference type="CDD" id="cd17301">
    <property type="entry name" value="PIPKc_PIP5KI"/>
    <property type="match status" value="1"/>
</dbReference>